<organism evidence="5 6">
    <name type="scientific">Nocardia rhamnosiphila</name>
    <dbReference type="NCBI Taxonomy" id="426716"/>
    <lineage>
        <taxon>Bacteria</taxon>
        <taxon>Bacillati</taxon>
        <taxon>Actinomycetota</taxon>
        <taxon>Actinomycetes</taxon>
        <taxon>Mycobacteriales</taxon>
        <taxon>Nocardiaceae</taxon>
        <taxon>Nocardia</taxon>
    </lineage>
</organism>
<evidence type="ECO:0000259" key="4">
    <source>
        <dbReference type="PROSITE" id="PS50949"/>
    </source>
</evidence>
<evidence type="ECO:0000256" key="2">
    <source>
        <dbReference type="ARBA" id="ARBA00023125"/>
    </source>
</evidence>
<evidence type="ECO:0000313" key="5">
    <source>
        <dbReference type="EMBL" id="MEU1956792.1"/>
    </source>
</evidence>
<dbReference type="SUPFAM" id="SSF46785">
    <property type="entry name" value="Winged helix' DNA-binding domain"/>
    <property type="match status" value="1"/>
</dbReference>
<keyword evidence="6" id="KW-1185">Reference proteome</keyword>
<dbReference type="EMBL" id="JBEYBF010000045">
    <property type="protein sequence ID" value="MEU1956792.1"/>
    <property type="molecule type" value="Genomic_DNA"/>
</dbReference>
<reference evidence="5 6" key="1">
    <citation type="submission" date="2024-06" db="EMBL/GenBank/DDBJ databases">
        <title>The Natural Products Discovery Center: Release of the First 8490 Sequenced Strains for Exploring Actinobacteria Biosynthetic Diversity.</title>
        <authorList>
            <person name="Kalkreuter E."/>
            <person name="Kautsar S.A."/>
            <person name="Yang D."/>
            <person name="Bader C.D."/>
            <person name="Teijaro C.N."/>
            <person name="Fluegel L."/>
            <person name="Davis C.M."/>
            <person name="Simpson J.R."/>
            <person name="Lauterbach L."/>
            <person name="Steele A.D."/>
            <person name="Gui C."/>
            <person name="Meng S."/>
            <person name="Li G."/>
            <person name="Viehrig K."/>
            <person name="Ye F."/>
            <person name="Su P."/>
            <person name="Kiefer A.F."/>
            <person name="Nichols A."/>
            <person name="Cepeda A.J."/>
            <person name="Yan W."/>
            <person name="Fan B."/>
            <person name="Jiang Y."/>
            <person name="Adhikari A."/>
            <person name="Zheng C.-J."/>
            <person name="Schuster L."/>
            <person name="Cowan T.M."/>
            <person name="Smanski M.J."/>
            <person name="Chevrette M.G."/>
            <person name="De Carvalho L.P.S."/>
            <person name="Shen B."/>
        </authorList>
    </citation>
    <scope>NUCLEOTIDE SEQUENCE [LARGE SCALE GENOMIC DNA]</scope>
    <source>
        <strain evidence="5 6">NPDC019708</strain>
    </source>
</reference>
<dbReference type="InterPro" id="IPR036388">
    <property type="entry name" value="WH-like_DNA-bd_sf"/>
</dbReference>
<accession>A0ABV2X129</accession>
<dbReference type="InterPro" id="IPR011663">
    <property type="entry name" value="UTRA"/>
</dbReference>
<evidence type="ECO:0000256" key="3">
    <source>
        <dbReference type="ARBA" id="ARBA00023163"/>
    </source>
</evidence>
<dbReference type="Gene3D" id="3.40.1410.10">
    <property type="entry name" value="Chorismate lyase-like"/>
    <property type="match status" value="1"/>
</dbReference>
<dbReference type="PANTHER" id="PTHR44846:SF17">
    <property type="entry name" value="GNTR-FAMILY TRANSCRIPTIONAL REGULATOR"/>
    <property type="match status" value="1"/>
</dbReference>
<feature type="domain" description="HTH gntR-type" evidence="4">
    <location>
        <begin position="4"/>
        <end position="73"/>
    </location>
</feature>
<dbReference type="Gene3D" id="1.10.10.10">
    <property type="entry name" value="Winged helix-like DNA-binding domain superfamily/Winged helix DNA-binding domain"/>
    <property type="match status" value="1"/>
</dbReference>
<comment type="caution">
    <text evidence="5">The sequence shown here is derived from an EMBL/GenBank/DDBJ whole genome shotgun (WGS) entry which is preliminary data.</text>
</comment>
<sequence>MSRRPRWRVVYDDLREQITRGDLQPGDRIPAELDLADRYSFSRPTVREAIRRLEQEGLLTAAIAGIGRTVRSRDLITWHLTKFELGAYSDDPVNMVDQWEADATADGWTTRQVVAEVAELPATPQVAKYLQCKVGTMLLRRRRLRYVSKPTSPEQLAMIADTWTPLDIANMEIDGVAPLRVETNVVYPGGIYRALGFRQVQFQDEITVRMPEPDEAELLDQQPGTPVGQHARVGVDANGRRVRVLLSVFSGDALRLAYHLHVPENRPASNGAAAQRGDGK</sequence>
<dbReference type="PANTHER" id="PTHR44846">
    <property type="entry name" value="MANNOSYL-D-GLYCERATE TRANSPORT/METABOLISM SYSTEM REPRESSOR MNGR-RELATED"/>
    <property type="match status" value="1"/>
</dbReference>
<dbReference type="CDD" id="cd07377">
    <property type="entry name" value="WHTH_GntR"/>
    <property type="match status" value="1"/>
</dbReference>
<dbReference type="InterPro" id="IPR050679">
    <property type="entry name" value="Bact_HTH_transcr_reg"/>
</dbReference>
<dbReference type="Pfam" id="PF00392">
    <property type="entry name" value="GntR"/>
    <property type="match status" value="1"/>
</dbReference>
<dbReference type="Pfam" id="PF07702">
    <property type="entry name" value="UTRA"/>
    <property type="match status" value="1"/>
</dbReference>
<dbReference type="SUPFAM" id="SSF64288">
    <property type="entry name" value="Chorismate lyase-like"/>
    <property type="match status" value="1"/>
</dbReference>
<dbReference type="InterPro" id="IPR000524">
    <property type="entry name" value="Tscrpt_reg_HTH_GntR"/>
</dbReference>
<dbReference type="SMART" id="SM00345">
    <property type="entry name" value="HTH_GNTR"/>
    <property type="match status" value="1"/>
</dbReference>
<dbReference type="PROSITE" id="PS50949">
    <property type="entry name" value="HTH_GNTR"/>
    <property type="match status" value="1"/>
</dbReference>
<keyword evidence="1" id="KW-0805">Transcription regulation</keyword>
<dbReference type="SMART" id="SM00866">
    <property type="entry name" value="UTRA"/>
    <property type="match status" value="1"/>
</dbReference>
<name>A0ABV2X129_9NOCA</name>
<dbReference type="PRINTS" id="PR00035">
    <property type="entry name" value="HTHGNTR"/>
</dbReference>
<dbReference type="InterPro" id="IPR036390">
    <property type="entry name" value="WH_DNA-bd_sf"/>
</dbReference>
<dbReference type="InterPro" id="IPR028978">
    <property type="entry name" value="Chorismate_lyase_/UTRA_dom_sf"/>
</dbReference>
<dbReference type="Proteomes" id="UP001550628">
    <property type="component" value="Unassembled WGS sequence"/>
</dbReference>
<dbReference type="RefSeq" id="WP_356959871.1">
    <property type="nucleotide sequence ID" value="NZ_JBEYBD010000037.1"/>
</dbReference>
<keyword evidence="3" id="KW-0804">Transcription</keyword>
<evidence type="ECO:0000313" key="6">
    <source>
        <dbReference type="Proteomes" id="UP001550628"/>
    </source>
</evidence>
<evidence type="ECO:0000256" key="1">
    <source>
        <dbReference type="ARBA" id="ARBA00023015"/>
    </source>
</evidence>
<keyword evidence="2" id="KW-0238">DNA-binding</keyword>
<proteinExistence type="predicted"/>
<protein>
    <submittedName>
        <fullName evidence="5">GntR family transcriptional regulator</fullName>
    </submittedName>
</protein>
<gene>
    <name evidence="5" type="ORF">ABZ510_33695</name>
</gene>